<feature type="transmembrane region" description="Helical" evidence="1">
    <location>
        <begin position="154"/>
        <end position="171"/>
    </location>
</feature>
<dbReference type="EMBL" id="JACGCM010000440">
    <property type="protein sequence ID" value="KAF6172235.1"/>
    <property type="molecule type" value="Genomic_DNA"/>
</dbReference>
<dbReference type="GO" id="GO:0004672">
    <property type="term" value="F:protein kinase activity"/>
    <property type="evidence" value="ECO:0007669"/>
    <property type="project" value="InterPro"/>
</dbReference>
<evidence type="ECO:0000259" key="2">
    <source>
        <dbReference type="PROSITE" id="PS50011"/>
    </source>
</evidence>
<gene>
    <name evidence="3" type="ORF">GIB67_024857</name>
</gene>
<dbReference type="InterPro" id="IPR000719">
    <property type="entry name" value="Prot_kinase_dom"/>
</dbReference>
<organism evidence="3 4">
    <name type="scientific">Kingdonia uniflora</name>
    <dbReference type="NCBI Taxonomy" id="39325"/>
    <lineage>
        <taxon>Eukaryota</taxon>
        <taxon>Viridiplantae</taxon>
        <taxon>Streptophyta</taxon>
        <taxon>Embryophyta</taxon>
        <taxon>Tracheophyta</taxon>
        <taxon>Spermatophyta</taxon>
        <taxon>Magnoliopsida</taxon>
        <taxon>Ranunculales</taxon>
        <taxon>Circaeasteraceae</taxon>
        <taxon>Kingdonia</taxon>
    </lineage>
</organism>
<feature type="transmembrane region" description="Helical" evidence="1">
    <location>
        <begin position="112"/>
        <end position="134"/>
    </location>
</feature>
<protein>
    <recommendedName>
        <fullName evidence="2">Protein kinase domain-containing protein</fullName>
    </recommendedName>
</protein>
<dbReference type="SUPFAM" id="SSF56112">
    <property type="entry name" value="Protein kinase-like (PK-like)"/>
    <property type="match status" value="1"/>
</dbReference>
<dbReference type="InterPro" id="IPR011009">
    <property type="entry name" value="Kinase-like_dom_sf"/>
</dbReference>
<dbReference type="Gene3D" id="1.10.510.10">
    <property type="entry name" value="Transferase(Phosphotransferase) domain 1"/>
    <property type="match status" value="1"/>
</dbReference>
<dbReference type="Pfam" id="PF00069">
    <property type="entry name" value="Pkinase"/>
    <property type="match status" value="1"/>
</dbReference>
<evidence type="ECO:0000313" key="4">
    <source>
        <dbReference type="Proteomes" id="UP000541444"/>
    </source>
</evidence>
<feature type="domain" description="Protein kinase" evidence="2">
    <location>
        <begin position="1"/>
        <end position="223"/>
    </location>
</feature>
<keyword evidence="1" id="KW-1133">Transmembrane helix</keyword>
<evidence type="ECO:0000256" key="1">
    <source>
        <dbReference type="SAM" id="Phobius"/>
    </source>
</evidence>
<proteinExistence type="predicted"/>
<dbReference type="Proteomes" id="UP000541444">
    <property type="component" value="Unassembled WGS sequence"/>
</dbReference>
<dbReference type="OrthoDB" id="68483at2759"/>
<reference evidence="3 4" key="1">
    <citation type="journal article" date="2020" name="IScience">
        <title>Genome Sequencing of the Endangered Kingdonia uniflora (Circaeasteraceae, Ranunculales) Reveals Potential Mechanisms of Evolutionary Specialization.</title>
        <authorList>
            <person name="Sun Y."/>
            <person name="Deng T."/>
            <person name="Zhang A."/>
            <person name="Moore M.J."/>
            <person name="Landis J.B."/>
            <person name="Lin N."/>
            <person name="Zhang H."/>
            <person name="Zhang X."/>
            <person name="Huang J."/>
            <person name="Zhang X."/>
            <person name="Sun H."/>
            <person name="Wang H."/>
        </authorList>
    </citation>
    <scope>NUCLEOTIDE SEQUENCE [LARGE SCALE GENOMIC DNA]</scope>
    <source>
        <strain evidence="3">TB1705</strain>
        <tissue evidence="3">Leaf</tissue>
    </source>
</reference>
<keyword evidence="1" id="KW-0472">Membrane</keyword>
<keyword evidence="4" id="KW-1185">Reference proteome</keyword>
<comment type="caution">
    <text evidence="3">The sequence shown here is derived from an EMBL/GenBank/DDBJ whole genome shotgun (WGS) entry which is preliminary data.</text>
</comment>
<dbReference type="AlphaFoldDB" id="A0A7J7NYH1"/>
<name>A0A7J7NYH1_9MAGN</name>
<evidence type="ECO:0000313" key="3">
    <source>
        <dbReference type="EMBL" id="KAF6172235.1"/>
    </source>
</evidence>
<accession>A0A7J7NYH1</accession>
<keyword evidence="1" id="KW-0812">Transmembrane</keyword>
<dbReference type="PROSITE" id="PS50011">
    <property type="entry name" value="PROTEIN_KINASE_DOM"/>
    <property type="match status" value="1"/>
</dbReference>
<dbReference type="GO" id="GO:0005524">
    <property type="term" value="F:ATP binding"/>
    <property type="evidence" value="ECO:0007669"/>
    <property type="project" value="InterPro"/>
</dbReference>
<sequence>MPPLSKYAAPHNWSHTTYCPSQSFSPDAPYLCHIPVIQEDLNTKPLIMTPKVLIIKILSHPNIVNLIEVIGDLNTDHFYMALEFVEGKSICEDSGPSGSLEEKTTRKYLRDIVTGLMYLYAHIIPIPDGLGLLIDDILQHTFTSSASGNFHLQLFMFCLFLCLQLILEFFYDSRVMDVVVHAAFGKYCYLQWKKEEEGNTLYIIVQIINLRASVNSLAIPGYH</sequence>